<name>A0A395UZ81_9FIRM</name>
<protein>
    <submittedName>
        <fullName evidence="2">WYL domain-containing protein</fullName>
    </submittedName>
</protein>
<dbReference type="PROSITE" id="PS52050">
    <property type="entry name" value="WYL"/>
    <property type="match status" value="1"/>
</dbReference>
<evidence type="ECO:0000259" key="1">
    <source>
        <dbReference type="Pfam" id="PF13280"/>
    </source>
</evidence>
<gene>
    <name evidence="2" type="ORF">DWY38_14170</name>
</gene>
<feature type="domain" description="WYL" evidence="1">
    <location>
        <begin position="441"/>
        <end position="509"/>
    </location>
</feature>
<evidence type="ECO:0000313" key="3">
    <source>
        <dbReference type="Proteomes" id="UP000266066"/>
    </source>
</evidence>
<dbReference type="InterPro" id="IPR026881">
    <property type="entry name" value="WYL_dom"/>
</dbReference>
<sequence>MYSYNLIDLIIAIENEYFCLIKYTHGTNLRTSEILAIPLEIRISVINGREYVLYYDPEYLTIGSIRLEFIDKITIYTKITKVSKIVNTHNDKGNNVSKKEIQSLLDKKSQEIKKKIIIAKEMLPYIWGVETPKNRVGKKWKKNLVEISLPIIYDEINERYIKNRINKEKRNISDITSFEVFPTKEIRNWVRSFYMRLDVASDKTIGELNIFKDVESMKKVYMGDKLIFKNFGAINEVDYILGHKEETAKKTDYSEIKYEIIGKVLAEPHDTLFNELFSNYAIVLADSVLESSDEKASVNIEKCLSNNIDKRLSYLSNSEKQITREVLIQLLKNSELINKNRQTRFVMKGGSKKENGYLHSLLPLTKMECRWLITVLEDPLAHIFLTDAQINVLKDNVNNVQLNVNPINMECINYYDRYNLIDRSNIYTSKLKRYSDNDIKTIKTIYNAIRERKRISFMYTNGNEESYMVKCSPVYLEYSRRDDVFRLECVNADKNYIVKYNIPRISKIKNLEESFDIKYSREMYEKIYKENILSIDIDFYEGEKNILDRLLTEFSIWKKTCRYDIEKNKYTMKLNYNISDEKEILIRLLGYGPYIKIRSSSDNYILSELQRRIDEQYKIIKGNDRKLVNTDKERQ</sequence>
<dbReference type="AlphaFoldDB" id="A0A395UZ81"/>
<dbReference type="Pfam" id="PF13280">
    <property type="entry name" value="WYL"/>
    <property type="match status" value="1"/>
</dbReference>
<dbReference type="EMBL" id="QRUJ01000021">
    <property type="protein sequence ID" value="RGR52499.1"/>
    <property type="molecule type" value="Genomic_DNA"/>
</dbReference>
<organism evidence="2 3">
    <name type="scientific">Agathobacter rectalis</name>
    <dbReference type="NCBI Taxonomy" id="39491"/>
    <lineage>
        <taxon>Bacteria</taxon>
        <taxon>Bacillati</taxon>
        <taxon>Bacillota</taxon>
        <taxon>Clostridia</taxon>
        <taxon>Lachnospirales</taxon>
        <taxon>Lachnospiraceae</taxon>
        <taxon>Agathobacter</taxon>
    </lineage>
</organism>
<dbReference type="Proteomes" id="UP000266066">
    <property type="component" value="Unassembled WGS sequence"/>
</dbReference>
<proteinExistence type="predicted"/>
<evidence type="ECO:0000313" key="2">
    <source>
        <dbReference type="EMBL" id="RGR52499.1"/>
    </source>
</evidence>
<accession>A0A395UZ81</accession>
<comment type="caution">
    <text evidence="2">The sequence shown here is derived from an EMBL/GenBank/DDBJ whole genome shotgun (WGS) entry which is preliminary data.</text>
</comment>
<reference evidence="2 3" key="1">
    <citation type="submission" date="2018-08" db="EMBL/GenBank/DDBJ databases">
        <title>A genome reference for cultivated species of the human gut microbiota.</title>
        <authorList>
            <person name="Zou Y."/>
            <person name="Xue W."/>
            <person name="Luo G."/>
        </authorList>
    </citation>
    <scope>NUCLEOTIDE SEQUENCE [LARGE SCALE GENOMIC DNA]</scope>
    <source>
        <strain evidence="2 3">AF25-15</strain>
    </source>
</reference>